<dbReference type="InterPro" id="IPR016032">
    <property type="entry name" value="Sig_transdc_resp-reg_C-effctor"/>
</dbReference>
<keyword evidence="2" id="KW-0805">Transcription regulation</keyword>
<dbReference type="EMBL" id="AUBJ02000001">
    <property type="protein sequence ID" value="MCP2330655.1"/>
    <property type="molecule type" value="Genomic_DNA"/>
</dbReference>
<dbReference type="PANTHER" id="PTHR43214">
    <property type="entry name" value="TWO-COMPONENT RESPONSE REGULATOR"/>
    <property type="match status" value="1"/>
</dbReference>
<dbReference type="PRINTS" id="PR00038">
    <property type="entry name" value="HTHLUXR"/>
</dbReference>
<dbReference type="GO" id="GO:0003677">
    <property type="term" value="F:DNA binding"/>
    <property type="evidence" value="ECO:0007669"/>
    <property type="project" value="UniProtKB-KW"/>
</dbReference>
<evidence type="ECO:0000259" key="7">
    <source>
        <dbReference type="PROSITE" id="PS50110"/>
    </source>
</evidence>
<dbReference type="PANTHER" id="PTHR43214:SF24">
    <property type="entry name" value="TRANSCRIPTIONAL REGULATORY PROTEIN NARL-RELATED"/>
    <property type="match status" value="1"/>
</dbReference>
<sequence>MIRVLVADDQPLIRGAFQVLLDREPDIEVVAQAGNGLEAVELTRRHRPSVVLLDVRMPLLDGISAAGRIIADPELAPVSVVILTNYALDEYLFSALRAGVSGFLVKDSEPAELIHAVRVADRGDAVLAPSVTRRLVEEFAARPPTPAPPPELDGLTVRERQVLALVGAGLSNAEIARELTISHLTAKTHVSRIMTKVGVRDRARLVVLAYESGLVVPGRRISG</sequence>
<evidence type="ECO:0000256" key="4">
    <source>
        <dbReference type="ARBA" id="ARBA00023163"/>
    </source>
</evidence>
<comment type="caution">
    <text evidence="8">The sequence shown here is derived from an EMBL/GenBank/DDBJ whole genome shotgun (WGS) entry which is preliminary data.</text>
</comment>
<dbReference type="InterPro" id="IPR011006">
    <property type="entry name" value="CheY-like_superfamily"/>
</dbReference>
<evidence type="ECO:0000256" key="2">
    <source>
        <dbReference type="ARBA" id="ARBA00023015"/>
    </source>
</evidence>
<name>A0ABT1JDT7_ACTCY</name>
<dbReference type="SUPFAM" id="SSF46894">
    <property type="entry name" value="C-terminal effector domain of the bipartite response regulators"/>
    <property type="match status" value="1"/>
</dbReference>
<reference evidence="8 9" key="2">
    <citation type="submission" date="2022-06" db="EMBL/GenBank/DDBJ databases">
        <title>Genomic Encyclopedia of Type Strains, Phase I: the one thousand microbial genomes (KMG-I) project.</title>
        <authorList>
            <person name="Kyrpides N."/>
        </authorList>
    </citation>
    <scope>NUCLEOTIDE SEQUENCE [LARGE SCALE GENOMIC DNA]</scope>
    <source>
        <strain evidence="8 9">DSM 43889</strain>
    </source>
</reference>
<evidence type="ECO:0000256" key="3">
    <source>
        <dbReference type="ARBA" id="ARBA00023125"/>
    </source>
</evidence>
<proteinExistence type="predicted"/>
<dbReference type="InterPro" id="IPR058245">
    <property type="entry name" value="NreC/VraR/RcsB-like_REC"/>
</dbReference>
<gene>
    <name evidence="8" type="ORF">G443_000925</name>
</gene>
<dbReference type="PROSITE" id="PS50043">
    <property type="entry name" value="HTH_LUXR_2"/>
    <property type="match status" value="1"/>
</dbReference>
<dbReference type="RefSeq" id="WP_026420335.1">
    <property type="nucleotide sequence ID" value="NZ_AUBJ02000001.1"/>
</dbReference>
<dbReference type="Proteomes" id="UP000791080">
    <property type="component" value="Unassembled WGS sequence"/>
</dbReference>
<dbReference type="Gene3D" id="3.40.50.2300">
    <property type="match status" value="1"/>
</dbReference>
<feature type="domain" description="Response regulatory" evidence="7">
    <location>
        <begin position="3"/>
        <end position="121"/>
    </location>
</feature>
<feature type="domain" description="HTH luxR-type" evidence="6">
    <location>
        <begin position="148"/>
        <end position="213"/>
    </location>
</feature>
<dbReference type="InterPro" id="IPR000792">
    <property type="entry name" value="Tscrpt_reg_LuxR_C"/>
</dbReference>
<evidence type="ECO:0000313" key="9">
    <source>
        <dbReference type="Proteomes" id="UP000791080"/>
    </source>
</evidence>
<reference evidence="8 9" key="1">
    <citation type="submission" date="2013-07" db="EMBL/GenBank/DDBJ databases">
        <authorList>
            <consortium name="DOE Joint Genome Institute"/>
            <person name="Reeve W."/>
            <person name="Huntemann M."/>
            <person name="Han J."/>
            <person name="Chen A."/>
            <person name="Kyrpides N."/>
            <person name="Mavromatis K."/>
            <person name="Markowitz V."/>
            <person name="Palaniappan K."/>
            <person name="Ivanova N."/>
            <person name="Schaumberg A."/>
            <person name="Pati A."/>
            <person name="Liolios K."/>
            <person name="Nordberg H.P."/>
            <person name="Cantor M.N."/>
            <person name="Hua S.X."/>
            <person name="Woyke T."/>
        </authorList>
    </citation>
    <scope>NUCLEOTIDE SEQUENCE [LARGE SCALE GENOMIC DNA]</scope>
    <source>
        <strain evidence="8 9">DSM 43889</strain>
    </source>
</reference>
<organism evidence="8 9">
    <name type="scientific">Actinoalloteichus caeruleus DSM 43889</name>
    <dbReference type="NCBI Taxonomy" id="1120930"/>
    <lineage>
        <taxon>Bacteria</taxon>
        <taxon>Bacillati</taxon>
        <taxon>Actinomycetota</taxon>
        <taxon>Actinomycetes</taxon>
        <taxon>Pseudonocardiales</taxon>
        <taxon>Pseudonocardiaceae</taxon>
        <taxon>Actinoalloteichus</taxon>
        <taxon>Actinoalloteichus cyanogriseus</taxon>
    </lineage>
</organism>
<dbReference type="SUPFAM" id="SSF52172">
    <property type="entry name" value="CheY-like"/>
    <property type="match status" value="1"/>
</dbReference>
<keyword evidence="3 8" id="KW-0238">DNA-binding</keyword>
<dbReference type="SMART" id="SM00421">
    <property type="entry name" value="HTH_LUXR"/>
    <property type="match status" value="1"/>
</dbReference>
<keyword evidence="4" id="KW-0804">Transcription</keyword>
<evidence type="ECO:0000313" key="8">
    <source>
        <dbReference type="EMBL" id="MCP2330655.1"/>
    </source>
</evidence>
<dbReference type="InterPro" id="IPR039420">
    <property type="entry name" value="WalR-like"/>
</dbReference>
<dbReference type="SMART" id="SM00448">
    <property type="entry name" value="REC"/>
    <property type="match status" value="1"/>
</dbReference>
<dbReference type="CDD" id="cd06170">
    <property type="entry name" value="LuxR_C_like"/>
    <property type="match status" value="1"/>
</dbReference>
<dbReference type="Pfam" id="PF00072">
    <property type="entry name" value="Response_reg"/>
    <property type="match status" value="1"/>
</dbReference>
<dbReference type="Pfam" id="PF00196">
    <property type="entry name" value="GerE"/>
    <property type="match status" value="1"/>
</dbReference>
<dbReference type="CDD" id="cd17535">
    <property type="entry name" value="REC_NarL-like"/>
    <property type="match status" value="1"/>
</dbReference>
<keyword evidence="9" id="KW-1185">Reference proteome</keyword>
<keyword evidence="1 5" id="KW-0597">Phosphoprotein</keyword>
<evidence type="ECO:0000259" key="6">
    <source>
        <dbReference type="PROSITE" id="PS50043"/>
    </source>
</evidence>
<feature type="modified residue" description="4-aspartylphosphate" evidence="5">
    <location>
        <position position="54"/>
    </location>
</feature>
<accession>A0ABT1JDT7</accession>
<dbReference type="InterPro" id="IPR001789">
    <property type="entry name" value="Sig_transdc_resp-reg_receiver"/>
</dbReference>
<protein>
    <submittedName>
        <fullName evidence="8">DNA-binding response regulator, NarL/FixJ family, contains REC and HTH domains</fullName>
    </submittedName>
</protein>
<evidence type="ECO:0000256" key="5">
    <source>
        <dbReference type="PROSITE-ProRule" id="PRU00169"/>
    </source>
</evidence>
<evidence type="ECO:0000256" key="1">
    <source>
        <dbReference type="ARBA" id="ARBA00022553"/>
    </source>
</evidence>
<dbReference type="PROSITE" id="PS50110">
    <property type="entry name" value="RESPONSE_REGULATORY"/>
    <property type="match status" value="1"/>
</dbReference>